<dbReference type="EMBL" id="CAJNOM010000047">
    <property type="protein sequence ID" value="CAF0913627.1"/>
    <property type="molecule type" value="Genomic_DNA"/>
</dbReference>
<reference evidence="2" key="1">
    <citation type="submission" date="2021-02" db="EMBL/GenBank/DDBJ databases">
        <authorList>
            <person name="Nowell W R."/>
        </authorList>
    </citation>
    <scope>NUCLEOTIDE SEQUENCE</scope>
</reference>
<dbReference type="OrthoDB" id="9977286at2759"/>
<evidence type="ECO:0000313" key="2">
    <source>
        <dbReference type="EMBL" id="CAF0913627.1"/>
    </source>
</evidence>
<dbReference type="Proteomes" id="UP000663832">
    <property type="component" value="Unassembled WGS sequence"/>
</dbReference>
<gene>
    <name evidence="1" type="ORF">BJG266_LOCUS9270</name>
    <name evidence="2" type="ORF">QVE165_LOCUS10146</name>
</gene>
<proteinExistence type="predicted"/>
<keyword evidence="3" id="KW-1185">Reference proteome</keyword>
<dbReference type="InterPro" id="IPR035915">
    <property type="entry name" value="Plakin_repeat_sf"/>
</dbReference>
<sequence length="333" mass="38030">MNNLFDNTEKSIKINNNKLEELQIKNVLNPFNQEFIDEQYAKELGIIVNGYYRNCYGGLIPLHIAARKGFIKFVLNDRIVIEYRSKQYSIISNLTIHQVYDNIQQCMISCQQAIDKGYLNLELFLYTNLNLSMEIHEAFYRGLIIGDLQTNVTQPKPIISINEKRDFEYENLFSSLTNIINSLSEFRNTININDECELTSDGFIKQKKTGKCYLLTQAIESGLVSIKDTSIKNQTHQSKNGLQNILSASYLIFIGQSNRDSLEISLTSESTLVNNTMSSTMNTTSDEDGINPYFSDTFMFDLLKPTASSVDEIENTEIYPTNTKRLLPSINTC</sequence>
<comment type="caution">
    <text evidence="2">The sequence shown here is derived from an EMBL/GenBank/DDBJ whole genome shotgun (WGS) entry which is preliminary data.</text>
</comment>
<protein>
    <submittedName>
        <fullName evidence="2">Uncharacterized protein</fullName>
    </submittedName>
</protein>
<organism evidence="2 3">
    <name type="scientific">Adineta steineri</name>
    <dbReference type="NCBI Taxonomy" id="433720"/>
    <lineage>
        <taxon>Eukaryota</taxon>
        <taxon>Metazoa</taxon>
        <taxon>Spiralia</taxon>
        <taxon>Gnathifera</taxon>
        <taxon>Rotifera</taxon>
        <taxon>Eurotatoria</taxon>
        <taxon>Bdelloidea</taxon>
        <taxon>Adinetida</taxon>
        <taxon>Adinetidae</taxon>
        <taxon>Adineta</taxon>
    </lineage>
</organism>
<evidence type="ECO:0000313" key="1">
    <source>
        <dbReference type="EMBL" id="CAF0878077.1"/>
    </source>
</evidence>
<name>A0A814AF82_9BILA</name>
<dbReference type="SUPFAM" id="SSF75399">
    <property type="entry name" value="Plakin repeat"/>
    <property type="match status" value="1"/>
</dbReference>
<dbReference type="AlphaFoldDB" id="A0A814AF82"/>
<evidence type="ECO:0000313" key="3">
    <source>
        <dbReference type="Proteomes" id="UP000663832"/>
    </source>
</evidence>
<dbReference type="EMBL" id="CAJNOI010000030">
    <property type="protein sequence ID" value="CAF0878077.1"/>
    <property type="molecule type" value="Genomic_DNA"/>
</dbReference>
<dbReference type="Proteomes" id="UP000663877">
    <property type="component" value="Unassembled WGS sequence"/>
</dbReference>
<accession>A0A814AF82</accession>